<keyword evidence="3 4" id="KW-0408">Iron</keyword>
<protein>
    <recommendedName>
        <fullName evidence="7">Indoleamine 2,3-dioxygenase</fullName>
    </recommendedName>
</protein>
<dbReference type="AlphaFoldDB" id="A7SDW8"/>
<dbReference type="Gene3D" id="1.20.58.480">
    <property type="match status" value="1"/>
</dbReference>
<dbReference type="PhylomeDB" id="A7SDW8"/>
<dbReference type="GO" id="GO:0004833">
    <property type="term" value="F:L-tryptophan 2,3-dioxygenase activity"/>
    <property type="evidence" value="ECO:0000318"/>
    <property type="project" value="GO_Central"/>
</dbReference>
<dbReference type="STRING" id="45351.A7SDW8"/>
<dbReference type="GO" id="GO:0005737">
    <property type="term" value="C:cytoplasm"/>
    <property type="evidence" value="ECO:0000318"/>
    <property type="project" value="GO_Central"/>
</dbReference>
<evidence type="ECO:0000256" key="2">
    <source>
        <dbReference type="ARBA" id="ARBA00022723"/>
    </source>
</evidence>
<evidence type="ECO:0008006" key="7">
    <source>
        <dbReference type="Google" id="ProtNLM"/>
    </source>
</evidence>
<dbReference type="HOGENOM" id="CLU_010089_1_0_1"/>
<name>A7SDW8_NEMVE</name>
<dbReference type="BRENDA" id="1.13.11.52">
    <property type="organism ID" value="13502"/>
</dbReference>
<dbReference type="EMBL" id="DS469633">
    <property type="protein sequence ID" value="EDO38059.1"/>
    <property type="molecule type" value="Genomic_DNA"/>
</dbReference>
<dbReference type="GO" id="GO:0033754">
    <property type="term" value="F:indoleamine 2,3-dioxygenase activity"/>
    <property type="evidence" value="ECO:0000318"/>
    <property type="project" value="GO_Central"/>
</dbReference>
<dbReference type="GO" id="GO:0046872">
    <property type="term" value="F:metal ion binding"/>
    <property type="evidence" value="ECO:0007669"/>
    <property type="project" value="UniProtKB-KW"/>
</dbReference>
<evidence type="ECO:0000313" key="6">
    <source>
        <dbReference type="Proteomes" id="UP000001593"/>
    </source>
</evidence>
<evidence type="ECO:0000313" key="5">
    <source>
        <dbReference type="EMBL" id="EDO38059.1"/>
    </source>
</evidence>
<dbReference type="InterPro" id="IPR000898">
    <property type="entry name" value="Indolamine_dOase"/>
</dbReference>
<dbReference type="PANTHER" id="PTHR28657">
    <property type="entry name" value="INDOLEAMINE 2,3-DIOXYGENASE"/>
    <property type="match status" value="1"/>
</dbReference>
<dbReference type="OMA" id="SNKIMEP"/>
<dbReference type="OrthoDB" id="10262710at2759"/>
<dbReference type="GO" id="GO:0019441">
    <property type="term" value="P:L-tryptophan catabolic process to kynurenine"/>
    <property type="evidence" value="ECO:0000318"/>
    <property type="project" value="GO_Central"/>
</dbReference>
<dbReference type="eggNOG" id="ENOG502QV6W">
    <property type="taxonomic scope" value="Eukaryota"/>
</dbReference>
<feature type="binding site" description="proximal binding residue" evidence="4">
    <location>
        <position position="342"/>
    </location>
    <ligand>
        <name>heme b</name>
        <dbReference type="ChEBI" id="CHEBI:60344"/>
    </ligand>
    <ligandPart>
        <name>Fe</name>
        <dbReference type="ChEBI" id="CHEBI:18248"/>
    </ligandPart>
</feature>
<proteinExistence type="inferred from homology"/>
<dbReference type="GO" id="GO:0020037">
    <property type="term" value="F:heme binding"/>
    <property type="evidence" value="ECO:0007669"/>
    <property type="project" value="InterPro"/>
</dbReference>
<dbReference type="InterPro" id="IPR037217">
    <property type="entry name" value="Trp/Indoleamine_2_3_dOase-like"/>
</dbReference>
<organism evidence="5 6">
    <name type="scientific">Nematostella vectensis</name>
    <name type="common">Starlet sea anemone</name>
    <dbReference type="NCBI Taxonomy" id="45351"/>
    <lineage>
        <taxon>Eukaryota</taxon>
        <taxon>Metazoa</taxon>
        <taxon>Cnidaria</taxon>
        <taxon>Anthozoa</taxon>
        <taxon>Hexacorallia</taxon>
        <taxon>Actiniaria</taxon>
        <taxon>Edwardsiidae</taxon>
        <taxon>Nematostella</taxon>
    </lineage>
</organism>
<gene>
    <name evidence="5" type="ORF">NEMVEDRAFT_v1g244579</name>
</gene>
<dbReference type="InParanoid" id="A7SDW8"/>
<dbReference type="SUPFAM" id="SSF140959">
    <property type="entry name" value="Indolic compounds 2,3-dioxygenase-like"/>
    <property type="match status" value="1"/>
</dbReference>
<accession>A7SDW8</accession>
<sequence length="395" mass="45212">MNGPKVPFLEDYEVSPTRGFIQDEDPLQQLPEYFSPWEEVCERLPEMWKDETTRHWIEQLPLLDHNKLTSAREWWRANLVLVLMSHSYVWCEGETNPKKVLPKSLAIPLVGVSEHLGMPPILTHYCYAIYNWRVIDISRPLTLDNIKPINTFTGTPSEDGFITVAVQVEMEFGKSVTSLIASQKAVLSDDCQLLRKELFSVQQMISRLTNALLKIHDVCKPRDFYCFIRVFLNGWQSTSALPEGLIYEGVSSTPRQYPGGSAAESTVFQVLDAFLGIRHHSPSRTSFLKLMRKHMPPKHNEFITAVENGPSVRHYVENSKDQRLHEQYNACVTALQEYRNAHLSIVTKYIIIQANKDPENPNRRLANKGTGGSDLVKFLQRVRDETKESKLPSTS</sequence>
<evidence type="ECO:0000256" key="3">
    <source>
        <dbReference type="ARBA" id="ARBA00023004"/>
    </source>
</evidence>
<comment type="similarity">
    <text evidence="1">Belongs to the indoleamine 2,3-dioxygenase family.</text>
</comment>
<dbReference type="Proteomes" id="UP000001593">
    <property type="component" value="Unassembled WGS sequence"/>
</dbReference>
<dbReference type="KEGG" id="nve:5509616"/>
<reference evidence="5 6" key="1">
    <citation type="journal article" date="2007" name="Science">
        <title>Sea anemone genome reveals ancestral eumetazoan gene repertoire and genomic organization.</title>
        <authorList>
            <person name="Putnam N.H."/>
            <person name="Srivastava M."/>
            <person name="Hellsten U."/>
            <person name="Dirks B."/>
            <person name="Chapman J."/>
            <person name="Salamov A."/>
            <person name="Terry A."/>
            <person name="Shapiro H."/>
            <person name="Lindquist E."/>
            <person name="Kapitonov V.V."/>
            <person name="Jurka J."/>
            <person name="Genikhovich G."/>
            <person name="Grigoriev I.V."/>
            <person name="Lucas S.M."/>
            <person name="Steele R.E."/>
            <person name="Finnerty J.R."/>
            <person name="Technau U."/>
            <person name="Martindale M.Q."/>
            <person name="Rokhsar D.S."/>
        </authorList>
    </citation>
    <scope>NUCLEOTIDE SEQUENCE [LARGE SCALE GENOMIC DNA]</scope>
    <source>
        <strain evidence="6">CH2 X CH6</strain>
    </source>
</reference>
<evidence type="ECO:0000256" key="4">
    <source>
        <dbReference type="PIRSR" id="PIRSR600898-1"/>
    </source>
</evidence>
<dbReference type="PANTHER" id="PTHR28657:SF5">
    <property type="entry name" value="INDOLEAMINE 2,3-DIOXYGENASE"/>
    <property type="match status" value="1"/>
</dbReference>
<keyword evidence="4" id="KW-0349">Heme</keyword>
<dbReference type="GO" id="GO:0034354">
    <property type="term" value="P:'de novo' NAD+ biosynthetic process from L-tryptophan"/>
    <property type="evidence" value="ECO:0000318"/>
    <property type="project" value="GO_Central"/>
</dbReference>
<keyword evidence="6" id="KW-1185">Reference proteome</keyword>
<keyword evidence="2 4" id="KW-0479">Metal-binding</keyword>
<dbReference type="SABIO-RK" id="A7SDW8"/>
<dbReference type="Pfam" id="PF01231">
    <property type="entry name" value="IDO"/>
    <property type="match status" value="1"/>
</dbReference>
<evidence type="ECO:0000256" key="1">
    <source>
        <dbReference type="ARBA" id="ARBA00007119"/>
    </source>
</evidence>